<dbReference type="InterPro" id="IPR036388">
    <property type="entry name" value="WH-like_DNA-bd_sf"/>
</dbReference>
<dbReference type="InterPro" id="IPR001034">
    <property type="entry name" value="DeoR_HTH"/>
</dbReference>
<dbReference type="Gene3D" id="1.10.10.10">
    <property type="entry name" value="Winged helix-like DNA-binding domain superfamily/Winged helix DNA-binding domain"/>
    <property type="match status" value="1"/>
</dbReference>
<dbReference type="PANTHER" id="PTHR34580:SF1">
    <property type="entry name" value="PROTEIN PAFC"/>
    <property type="match status" value="1"/>
</dbReference>
<gene>
    <name evidence="4" type="ORF">WMO25_05485</name>
</gene>
<dbReference type="Pfam" id="PF25583">
    <property type="entry name" value="WCX"/>
    <property type="match status" value="1"/>
</dbReference>
<dbReference type="InterPro" id="IPR013196">
    <property type="entry name" value="HTH_11"/>
</dbReference>
<dbReference type="Pfam" id="PF13280">
    <property type="entry name" value="WYL"/>
    <property type="match status" value="1"/>
</dbReference>
<reference evidence="4 5" key="1">
    <citation type="submission" date="2024-03" db="EMBL/GenBank/DDBJ databases">
        <title>Human intestinal bacterial collection.</title>
        <authorList>
            <person name="Pauvert C."/>
            <person name="Hitch T.C.A."/>
            <person name="Clavel T."/>
        </authorList>
    </citation>
    <scope>NUCLEOTIDE SEQUENCE [LARGE SCALE GENOMIC DNA]</scope>
    <source>
        <strain evidence="4 5">CLA-AA-H190</strain>
    </source>
</reference>
<name>A0ABV1B294_9FIRM</name>
<accession>A0ABV1B294</accession>
<evidence type="ECO:0000313" key="5">
    <source>
        <dbReference type="Proteomes" id="UP001469749"/>
    </source>
</evidence>
<dbReference type="PROSITE" id="PS52050">
    <property type="entry name" value="WYL"/>
    <property type="match status" value="1"/>
</dbReference>
<dbReference type="PANTHER" id="PTHR34580">
    <property type="match status" value="1"/>
</dbReference>
<evidence type="ECO:0000259" key="3">
    <source>
        <dbReference type="PROSITE" id="PS51000"/>
    </source>
</evidence>
<proteinExistence type="predicted"/>
<evidence type="ECO:0000313" key="4">
    <source>
        <dbReference type="EMBL" id="MEQ2364550.1"/>
    </source>
</evidence>
<dbReference type="InterPro" id="IPR026881">
    <property type="entry name" value="WYL_dom"/>
</dbReference>
<dbReference type="InterPro" id="IPR036390">
    <property type="entry name" value="WH_DNA-bd_sf"/>
</dbReference>
<dbReference type="Proteomes" id="UP001469749">
    <property type="component" value="Unassembled WGS sequence"/>
</dbReference>
<dbReference type="Pfam" id="PF08279">
    <property type="entry name" value="HTH_11"/>
    <property type="match status" value="1"/>
</dbReference>
<evidence type="ECO:0000256" key="2">
    <source>
        <dbReference type="ARBA" id="ARBA00023163"/>
    </source>
</evidence>
<dbReference type="RefSeq" id="WP_349084500.1">
    <property type="nucleotide sequence ID" value="NZ_JBBMEK010000046.1"/>
</dbReference>
<protein>
    <submittedName>
        <fullName evidence="4">YafY family protein</fullName>
    </submittedName>
</protein>
<keyword evidence="1" id="KW-0805">Transcription regulation</keyword>
<dbReference type="InterPro" id="IPR051534">
    <property type="entry name" value="CBASS_pafABC_assoc_protein"/>
</dbReference>
<dbReference type="PIRSF" id="PIRSF016838">
    <property type="entry name" value="PafC"/>
    <property type="match status" value="1"/>
</dbReference>
<dbReference type="SUPFAM" id="SSF46785">
    <property type="entry name" value="Winged helix' DNA-binding domain"/>
    <property type="match status" value="1"/>
</dbReference>
<keyword evidence="2" id="KW-0804">Transcription</keyword>
<dbReference type="InterPro" id="IPR057727">
    <property type="entry name" value="WCX_dom"/>
</dbReference>
<sequence>MKIDRLIGILSILLQKEKVTAPELAQVFEVSKRTINRDIDDLCRAGIPIVTSQGTGGGISIMDGYRMDRTILSSKDMQMIMAGLRSLDSVSGSHYYGQLMEKIKAGSTEFVSGSESILIDLSSWNKDSISPKIELIQDAIELGRILKFEYYAPKGNSEREIEPYYLIFKWSSWYVYGYCLLRNDFRLFKLNRMAEIAHVRNFEKRSDVPMPDLSNERVFPSKGKVKAIFDASMKWHLIEEYGIESFTELSDGKLLFEHDYADDDGLLSWILTMMDKVTVLEPDAIRQKLFCIATELTKKYRKE</sequence>
<feature type="domain" description="HTH deoR-type" evidence="3">
    <location>
        <begin position="2"/>
        <end position="60"/>
    </location>
</feature>
<comment type="caution">
    <text evidence="4">The sequence shown here is derived from an EMBL/GenBank/DDBJ whole genome shotgun (WGS) entry which is preliminary data.</text>
</comment>
<dbReference type="InterPro" id="IPR028349">
    <property type="entry name" value="PafC-like"/>
</dbReference>
<dbReference type="PROSITE" id="PS51000">
    <property type="entry name" value="HTH_DEOR_2"/>
    <property type="match status" value="1"/>
</dbReference>
<organism evidence="4 5">
    <name type="scientific">Coprococcus intestinihominis</name>
    <dbReference type="NCBI Taxonomy" id="3133154"/>
    <lineage>
        <taxon>Bacteria</taxon>
        <taxon>Bacillati</taxon>
        <taxon>Bacillota</taxon>
        <taxon>Clostridia</taxon>
        <taxon>Lachnospirales</taxon>
        <taxon>Lachnospiraceae</taxon>
        <taxon>Coprococcus</taxon>
    </lineage>
</organism>
<evidence type="ECO:0000256" key="1">
    <source>
        <dbReference type="ARBA" id="ARBA00023015"/>
    </source>
</evidence>
<dbReference type="EMBL" id="JBBMEK010000046">
    <property type="protein sequence ID" value="MEQ2364550.1"/>
    <property type="molecule type" value="Genomic_DNA"/>
</dbReference>
<keyword evidence="5" id="KW-1185">Reference proteome</keyword>